<dbReference type="VEuPathDB" id="FungiDB:G647_03301"/>
<dbReference type="CDD" id="cd16922">
    <property type="entry name" value="HATPase_EvgS-ArcB-TorS-like"/>
    <property type="match status" value="1"/>
</dbReference>
<dbReference type="Pfam" id="PF00512">
    <property type="entry name" value="HisKA"/>
    <property type="match status" value="1"/>
</dbReference>
<dbReference type="FunFam" id="1.10.287.130:FF:000050">
    <property type="entry name" value="Related to histidine kinase"/>
    <property type="match status" value="1"/>
</dbReference>
<dbReference type="InterPro" id="IPR013655">
    <property type="entry name" value="PAS_fold_3"/>
</dbReference>
<feature type="compositionally biased region" description="Basic and acidic residues" evidence="4">
    <location>
        <begin position="1436"/>
        <end position="1458"/>
    </location>
</feature>
<dbReference type="SMART" id="SM00086">
    <property type="entry name" value="PAC"/>
    <property type="match status" value="1"/>
</dbReference>
<evidence type="ECO:0000259" key="7">
    <source>
        <dbReference type="PROSITE" id="PS50112"/>
    </source>
</evidence>
<dbReference type="Gene3D" id="3.30.565.10">
    <property type="entry name" value="Histidine kinase-like ATPase, C-terminal domain"/>
    <property type="match status" value="1"/>
</dbReference>
<dbReference type="eggNOG" id="KOG0519">
    <property type="taxonomic scope" value="Eukaryota"/>
</dbReference>
<dbReference type="Gene3D" id="3.40.50.2300">
    <property type="match status" value="1"/>
</dbReference>
<dbReference type="PROSITE" id="PS50109">
    <property type="entry name" value="HIS_KIN"/>
    <property type="match status" value="1"/>
</dbReference>
<evidence type="ECO:0000256" key="2">
    <source>
        <dbReference type="ARBA" id="ARBA00023012"/>
    </source>
</evidence>
<feature type="domain" description="PAS" evidence="7">
    <location>
        <begin position="65"/>
        <end position="108"/>
    </location>
</feature>
<dbReference type="SUPFAM" id="SSF47384">
    <property type="entry name" value="Homodimeric domain of signal transducing histidine kinase"/>
    <property type="match status" value="1"/>
</dbReference>
<dbReference type="InterPro" id="IPR003594">
    <property type="entry name" value="HATPase_dom"/>
</dbReference>
<feature type="modified residue" description="4-aspartylphosphate" evidence="3">
    <location>
        <position position="1110"/>
    </location>
</feature>
<gene>
    <name evidence="8" type="ORF">CLCR_04502</name>
</gene>
<dbReference type="PANTHER" id="PTHR45339:SF1">
    <property type="entry name" value="HYBRID SIGNAL TRANSDUCTION HISTIDINE KINASE J"/>
    <property type="match status" value="1"/>
</dbReference>
<evidence type="ECO:0000256" key="3">
    <source>
        <dbReference type="PROSITE-ProRule" id="PRU00169"/>
    </source>
</evidence>
<dbReference type="SMART" id="SM00387">
    <property type="entry name" value="HATPase_c"/>
    <property type="match status" value="1"/>
</dbReference>
<keyword evidence="9" id="KW-1185">Reference proteome</keyword>
<dbReference type="GO" id="GO:0000155">
    <property type="term" value="F:phosphorelay sensor kinase activity"/>
    <property type="evidence" value="ECO:0007669"/>
    <property type="project" value="InterPro"/>
</dbReference>
<dbReference type="PANTHER" id="PTHR45339">
    <property type="entry name" value="HYBRID SIGNAL TRANSDUCTION HISTIDINE KINASE J"/>
    <property type="match status" value="1"/>
</dbReference>
<proteinExistence type="predicted"/>
<dbReference type="SMART" id="SM00091">
    <property type="entry name" value="PAS"/>
    <property type="match status" value="3"/>
</dbReference>
<feature type="region of interest" description="Disordered" evidence="4">
    <location>
        <begin position="987"/>
        <end position="1038"/>
    </location>
</feature>
<evidence type="ECO:0000256" key="1">
    <source>
        <dbReference type="ARBA" id="ARBA00022553"/>
    </source>
</evidence>
<keyword evidence="2" id="KW-0902">Two-component regulatory system</keyword>
<feature type="compositionally biased region" description="Basic and acidic residues" evidence="4">
    <location>
        <begin position="1282"/>
        <end position="1294"/>
    </location>
</feature>
<accession>A0A1C1CLQ0</accession>
<dbReference type="PROSITE" id="PS50112">
    <property type="entry name" value="PAS"/>
    <property type="match status" value="2"/>
</dbReference>
<dbReference type="SMART" id="SM00448">
    <property type="entry name" value="REC"/>
    <property type="match status" value="1"/>
</dbReference>
<dbReference type="Gene3D" id="3.30.450.20">
    <property type="entry name" value="PAS domain"/>
    <property type="match status" value="3"/>
</dbReference>
<comment type="caution">
    <text evidence="8">The sequence shown here is derived from an EMBL/GenBank/DDBJ whole genome shotgun (WGS) entry which is preliminary data.</text>
</comment>
<feature type="domain" description="Response regulatory" evidence="6">
    <location>
        <begin position="1047"/>
        <end position="1183"/>
    </location>
</feature>
<organism evidence="8 9">
    <name type="scientific">Cladophialophora carrionii</name>
    <dbReference type="NCBI Taxonomy" id="86049"/>
    <lineage>
        <taxon>Eukaryota</taxon>
        <taxon>Fungi</taxon>
        <taxon>Dikarya</taxon>
        <taxon>Ascomycota</taxon>
        <taxon>Pezizomycotina</taxon>
        <taxon>Eurotiomycetes</taxon>
        <taxon>Chaetothyriomycetidae</taxon>
        <taxon>Chaetothyriales</taxon>
        <taxon>Herpotrichiellaceae</taxon>
        <taxon>Cladophialophora</taxon>
    </lineage>
</organism>
<evidence type="ECO:0000256" key="4">
    <source>
        <dbReference type="SAM" id="MobiDB-lite"/>
    </source>
</evidence>
<dbReference type="STRING" id="86049.A0A1C1CLQ0"/>
<dbReference type="CDD" id="cd00082">
    <property type="entry name" value="HisKA"/>
    <property type="match status" value="1"/>
</dbReference>
<feature type="region of interest" description="Disordered" evidence="4">
    <location>
        <begin position="1231"/>
        <end position="1255"/>
    </location>
</feature>
<dbReference type="SUPFAM" id="SSF52172">
    <property type="entry name" value="CheY-like"/>
    <property type="match status" value="1"/>
</dbReference>
<dbReference type="InterPro" id="IPR011006">
    <property type="entry name" value="CheY-like_superfamily"/>
</dbReference>
<dbReference type="InterPro" id="IPR001610">
    <property type="entry name" value="PAC"/>
</dbReference>
<feature type="region of interest" description="Disordered" evidence="4">
    <location>
        <begin position="247"/>
        <end position="309"/>
    </location>
</feature>
<keyword evidence="8" id="KW-0675">Receptor</keyword>
<dbReference type="AlphaFoldDB" id="A0A1C1CLQ0"/>
<feature type="region of interest" description="Disordered" evidence="4">
    <location>
        <begin position="14"/>
        <end position="58"/>
    </location>
</feature>
<evidence type="ECO:0000313" key="9">
    <source>
        <dbReference type="Proteomes" id="UP000094526"/>
    </source>
</evidence>
<evidence type="ECO:0000259" key="6">
    <source>
        <dbReference type="PROSITE" id="PS50110"/>
    </source>
</evidence>
<dbReference type="FunFam" id="3.30.450.20:FF:000099">
    <property type="entry name" value="Sensory box sensor histidine kinase"/>
    <property type="match status" value="1"/>
</dbReference>
<dbReference type="VEuPathDB" id="FungiDB:CLCR_04502"/>
<dbReference type="InterPro" id="IPR005467">
    <property type="entry name" value="His_kinase_dom"/>
</dbReference>
<dbReference type="Pfam" id="PF00072">
    <property type="entry name" value="Response_reg"/>
    <property type="match status" value="1"/>
</dbReference>
<dbReference type="SUPFAM" id="SSF55874">
    <property type="entry name" value="ATPase domain of HSP90 chaperone/DNA topoisomerase II/histidine kinase"/>
    <property type="match status" value="1"/>
</dbReference>
<feature type="compositionally biased region" description="Polar residues" evidence="4">
    <location>
        <begin position="276"/>
        <end position="288"/>
    </location>
</feature>
<dbReference type="CDD" id="cd00130">
    <property type="entry name" value="PAS"/>
    <property type="match status" value="1"/>
</dbReference>
<feature type="domain" description="PAS" evidence="7">
    <location>
        <begin position="462"/>
        <end position="532"/>
    </location>
</feature>
<feature type="domain" description="Histidine kinase" evidence="5">
    <location>
        <begin position="742"/>
        <end position="965"/>
    </location>
</feature>
<feature type="compositionally biased region" description="Polar residues" evidence="4">
    <location>
        <begin position="1028"/>
        <end position="1037"/>
    </location>
</feature>
<dbReference type="InterPro" id="IPR004358">
    <property type="entry name" value="Sig_transdc_His_kin-like_C"/>
</dbReference>
<feature type="compositionally biased region" description="Low complexity" evidence="4">
    <location>
        <begin position="247"/>
        <end position="275"/>
    </location>
</feature>
<dbReference type="SMART" id="SM00388">
    <property type="entry name" value="HisKA"/>
    <property type="match status" value="1"/>
</dbReference>
<dbReference type="InterPro" id="IPR036097">
    <property type="entry name" value="HisK_dim/P_sf"/>
</dbReference>
<dbReference type="InterPro" id="IPR001789">
    <property type="entry name" value="Sig_transdc_resp-reg_receiver"/>
</dbReference>
<dbReference type="PROSITE" id="PS50110">
    <property type="entry name" value="RESPONSE_REGULATORY"/>
    <property type="match status" value="1"/>
</dbReference>
<keyword evidence="1 3" id="KW-0597">Phosphoprotein</keyword>
<evidence type="ECO:0000313" key="8">
    <source>
        <dbReference type="EMBL" id="OCT49382.1"/>
    </source>
</evidence>
<name>A0A1C1CLQ0_9EURO</name>
<protein>
    <submittedName>
        <fullName evidence="8">Ethylene receptor</fullName>
    </submittedName>
</protein>
<sequence length="1471" mass="161240">MVVGDAEAAHRPLNANGIVRPVRPAQPRTSSLPISHGGRQHVKPPPVDGDHAHAHTPAPPLPVAAEVALAALVTLPTPILVLSSSKTVLLANAAVSRLLGIDEEDVDGGATDTLRGQTLSQLGIDMVSDGVPIWVSWERFLDNVADSHDRVAAGQPLLGARGGETSPIAMGDGDAERGRLPFRTGAHKSHDAVVDVVISHRHDQVPPRLRRRRQNKPGSRIQATCRMIISLWNLEDQRFFTLTFTSSAGPSSDHASSPSSLRNVSSHSTRSSQSSQGQTPLSSTTDPDVTSPAPLEPAGGLPFPSIAPPPKCTAPSTLTDFQKVLKMKNAMLRAVDIPLVAMWRDESVVFPNTAARKLLEVNTDPVSEHSYDFMSRLRPWTPDFSRELDETANPIVALCRDQQAFTNWQVGLLNEKTGKRSNFEVSGHPVYDERSGDFLAGMVAFKDVTEYTEQLAHQTAENEEQFRLICDMMPQMIFTTTPEGLVTYWSQRWYDYTGLSATDSLGLGWQLPFHVEDMPHTTRRWQHALATGEEYTTEYRCKRVDGQWRWMLGRALPMRDHKTGNILKWFGTCTDIQDIVDAKVSGQRARQQLLDVLKHSQMTMWIIDRERTVTFYEGDFIMGDPVHDRIIGSQVLDVVGDYLAPQDIVKFEEALARLMSGLSDLEILENEANARWFRSTMVPMKGKTGPKGVEDENYIAGVIVIVSDVTGLRRKEQENIKLLANEAAAKEASKMKSSFLANMSHEIRTPIAGVLGMSELLMDTNLDAEQSEFAQNIQRSANSLLTVINDILDFSKIESGRLDIEEVQFSLAVVLRDVAKMLSFAAQRKGLQFSSDIQLGPSEDLILLGDPGRIRQILVNLLTNSIKFTSEGYVRLRADILTQTSDMVTVEFCVEDSGIGIEEEVKKRLFRPFSQADSSTARRFGGTGLGLTISKNLVDLMHGTIRLESKLDAGTRATFTIPLKMPEYPVGSPTAFLEVGSMPDRLQSDLSMSIPDSPRPESRRFERGASPLQSAADTNANDIRHVGVSSQPATQSMEPELPRDQIHVLVVEDNPVNQQIALRFIQALKFSVKAVWNGKEALEYLLKATSPDLSPEQAKEYPIPSLILMDVQMPVLDGYHTTHMLRHHAPFKDIQAIPHIPIVAMTASAIQGDREKCEKAGMDDYMAKPVKRSLLEKTILKWVSRGRTVQERQKLSVYGTDSKKPNLGRACTDHSSICAQNDAIASEFRARNGSHDTQADADEPNAPLPLGESEDVAGRAVARRSGISRALLESEIPGGETEADRAARRAAAEDQARALRDAKLLSATDMAHGNSHIAPVLRVDNDYAPDLQAPDRQASESTAGASLMALTEENVLLLNAAQDGVIPTTGTSSPGPESQGYTYPLSDIPGPPPEGTLSAIDLAHIDADAEALVSSILEKTRVPGSSTGSRTTSDSLEQKAPRNRRDVGGLGPESRHVSDWSSSTARPEKSH</sequence>
<dbReference type="Pfam" id="PF02518">
    <property type="entry name" value="HATPase_c"/>
    <property type="match status" value="1"/>
</dbReference>
<dbReference type="Gene3D" id="1.10.287.130">
    <property type="match status" value="1"/>
</dbReference>
<reference evidence="9" key="1">
    <citation type="submission" date="2015-07" db="EMBL/GenBank/DDBJ databases">
        <authorList>
            <person name="Teixeira M.M."/>
            <person name="Souza R.C."/>
            <person name="Almeida L.G."/>
            <person name="Vicente V.A."/>
            <person name="de Hoog S."/>
            <person name="Bocca A.L."/>
            <person name="de Almeida S.R."/>
            <person name="Vasconcelos A.T."/>
            <person name="Felipe M.S."/>
        </authorList>
    </citation>
    <scope>NUCLEOTIDE SEQUENCE [LARGE SCALE GENOMIC DNA]</scope>
    <source>
        <strain evidence="9">KSF</strain>
    </source>
</reference>
<feature type="region of interest" description="Disordered" evidence="4">
    <location>
        <begin position="199"/>
        <end position="220"/>
    </location>
</feature>
<dbReference type="CDD" id="cd17546">
    <property type="entry name" value="REC_hyHK_CKI1_RcsC-like"/>
    <property type="match status" value="1"/>
</dbReference>
<dbReference type="InterPro" id="IPR003661">
    <property type="entry name" value="HisK_dim/P_dom"/>
</dbReference>
<dbReference type="PRINTS" id="PR00344">
    <property type="entry name" value="BCTRLSENSOR"/>
</dbReference>
<dbReference type="FunFam" id="3.30.565.10:FF:000010">
    <property type="entry name" value="Sensor histidine kinase RcsC"/>
    <property type="match status" value="1"/>
</dbReference>
<dbReference type="OrthoDB" id="60033at2759"/>
<feature type="region of interest" description="Disordered" evidence="4">
    <location>
        <begin position="1366"/>
        <end position="1397"/>
    </location>
</feature>
<feature type="compositionally biased region" description="Basic and acidic residues" evidence="4">
    <location>
        <begin position="998"/>
        <end position="1007"/>
    </location>
</feature>
<dbReference type="InterPro" id="IPR000014">
    <property type="entry name" value="PAS"/>
</dbReference>
<dbReference type="SUPFAM" id="SSF55785">
    <property type="entry name" value="PYP-like sensor domain (PAS domain)"/>
    <property type="match status" value="1"/>
</dbReference>
<feature type="compositionally biased region" description="Low complexity" evidence="4">
    <location>
        <begin position="1424"/>
        <end position="1435"/>
    </location>
</feature>
<dbReference type="InterPro" id="IPR035965">
    <property type="entry name" value="PAS-like_dom_sf"/>
</dbReference>
<feature type="compositionally biased region" description="Polar residues" evidence="4">
    <location>
        <begin position="1368"/>
        <end position="1381"/>
    </location>
</feature>
<dbReference type="NCBIfam" id="TIGR00229">
    <property type="entry name" value="sensory_box"/>
    <property type="match status" value="1"/>
</dbReference>
<dbReference type="EMBL" id="LGRB01000011">
    <property type="protein sequence ID" value="OCT49382.1"/>
    <property type="molecule type" value="Genomic_DNA"/>
</dbReference>
<dbReference type="Pfam" id="PF08447">
    <property type="entry name" value="PAS_3"/>
    <property type="match status" value="1"/>
</dbReference>
<feature type="region of interest" description="Disordered" evidence="4">
    <location>
        <begin position="1272"/>
        <end position="1294"/>
    </location>
</feature>
<evidence type="ECO:0000259" key="5">
    <source>
        <dbReference type="PROSITE" id="PS50109"/>
    </source>
</evidence>
<feature type="region of interest" description="Disordered" evidence="4">
    <location>
        <begin position="1418"/>
        <end position="1471"/>
    </location>
</feature>
<dbReference type="Proteomes" id="UP000094526">
    <property type="component" value="Unassembled WGS sequence"/>
</dbReference>
<feature type="compositionally biased region" description="Polar residues" evidence="4">
    <location>
        <begin position="1011"/>
        <end position="1021"/>
    </location>
</feature>
<dbReference type="InterPro" id="IPR036890">
    <property type="entry name" value="HATPase_C_sf"/>
</dbReference>